<evidence type="ECO:0000256" key="1">
    <source>
        <dbReference type="ARBA" id="ARBA00035644"/>
    </source>
</evidence>
<dbReference type="InterPro" id="IPR039374">
    <property type="entry name" value="SIP_fam"/>
</dbReference>
<evidence type="ECO:0000259" key="2">
    <source>
        <dbReference type="PROSITE" id="PS51384"/>
    </source>
</evidence>
<dbReference type="InterPro" id="IPR007037">
    <property type="entry name" value="SIP_rossman_dom"/>
</dbReference>
<comment type="similarity">
    <text evidence="1">Belongs to the SIP oxidoreductase family.</text>
</comment>
<comment type="caution">
    <text evidence="3">The sequence shown here is derived from an EMBL/GenBank/DDBJ whole genome shotgun (WGS) entry which is preliminary data.</text>
</comment>
<dbReference type="InterPro" id="IPR017927">
    <property type="entry name" value="FAD-bd_FR_type"/>
</dbReference>
<dbReference type="RefSeq" id="WP_367625426.1">
    <property type="nucleotide sequence ID" value="NZ_JBFNQD010000008.1"/>
</dbReference>
<dbReference type="PANTHER" id="PTHR30157">
    <property type="entry name" value="FERRIC REDUCTASE, NADPH-DEPENDENT"/>
    <property type="match status" value="1"/>
</dbReference>
<gene>
    <name evidence="3" type="ORF">ABXS05_22200</name>
</gene>
<dbReference type="PANTHER" id="PTHR30157:SF0">
    <property type="entry name" value="NADPH-DEPENDENT FERRIC-CHELATE REDUCTASE"/>
    <property type="match status" value="1"/>
</dbReference>
<evidence type="ECO:0000313" key="3">
    <source>
        <dbReference type="EMBL" id="MEW9308284.1"/>
    </source>
</evidence>
<dbReference type="Pfam" id="PF04954">
    <property type="entry name" value="SIP"/>
    <property type="match status" value="1"/>
</dbReference>
<dbReference type="Proteomes" id="UP001555786">
    <property type="component" value="Unassembled WGS sequence"/>
</dbReference>
<name>A0ABV3PSK5_9HYPH</name>
<dbReference type="CDD" id="cd06193">
    <property type="entry name" value="siderophore_interacting"/>
    <property type="match status" value="1"/>
</dbReference>
<sequence>MTPHDIDERTEARPVSPERRLHVAEVRTTRQLTPHMQRITLASTALVHFLANKPAQWVKVFVPTPGLERPSGRAYTIRAFRQAEGEMDIDFVLHGDGPCSLWAAQAKPGDVIQIAGPRSGFRLEPELRHLLIGGDETALPAIGAIIEALPAGLTVEAFVEIPDPADIQILHTQAQLHLTWLPRHGLPAGVGTALQDAMMAAVLPPQASQVWLAAEAGTVRTLRRHFQLDLGLDRRRITASGYWKKGETDFRDRDGDQ</sequence>
<dbReference type="EMBL" id="JBFNQD010000008">
    <property type="protein sequence ID" value="MEW9308284.1"/>
    <property type="molecule type" value="Genomic_DNA"/>
</dbReference>
<dbReference type="InterPro" id="IPR039261">
    <property type="entry name" value="FNR_nucleotide-bd"/>
</dbReference>
<dbReference type="Pfam" id="PF08021">
    <property type="entry name" value="FAD_binding_9"/>
    <property type="match status" value="1"/>
</dbReference>
<protein>
    <submittedName>
        <fullName evidence="3">Siderophore-interacting protein</fullName>
    </submittedName>
</protein>
<accession>A0ABV3PSK5</accession>
<evidence type="ECO:0000313" key="4">
    <source>
        <dbReference type="Proteomes" id="UP001555786"/>
    </source>
</evidence>
<dbReference type="SUPFAM" id="SSF63380">
    <property type="entry name" value="Riboflavin synthase domain-like"/>
    <property type="match status" value="1"/>
</dbReference>
<dbReference type="InterPro" id="IPR013113">
    <property type="entry name" value="SIP_FAD-bd"/>
</dbReference>
<organism evidence="3 4">
    <name type="scientific">Labrys neptuniae</name>
    <dbReference type="NCBI Taxonomy" id="376174"/>
    <lineage>
        <taxon>Bacteria</taxon>
        <taxon>Pseudomonadati</taxon>
        <taxon>Pseudomonadota</taxon>
        <taxon>Alphaproteobacteria</taxon>
        <taxon>Hyphomicrobiales</taxon>
        <taxon>Xanthobacteraceae</taxon>
        <taxon>Labrys</taxon>
    </lineage>
</organism>
<dbReference type="InterPro" id="IPR017938">
    <property type="entry name" value="Riboflavin_synthase-like_b-brl"/>
</dbReference>
<keyword evidence="4" id="KW-1185">Reference proteome</keyword>
<dbReference type="Gene3D" id="2.40.30.10">
    <property type="entry name" value="Translation factors"/>
    <property type="match status" value="1"/>
</dbReference>
<dbReference type="Gene3D" id="3.40.50.80">
    <property type="entry name" value="Nucleotide-binding domain of ferredoxin-NADP reductase (FNR) module"/>
    <property type="match status" value="1"/>
</dbReference>
<feature type="domain" description="FAD-binding FR-type" evidence="2">
    <location>
        <begin position="19"/>
        <end position="124"/>
    </location>
</feature>
<dbReference type="PROSITE" id="PS51384">
    <property type="entry name" value="FAD_FR"/>
    <property type="match status" value="1"/>
</dbReference>
<reference evidence="3 4" key="1">
    <citation type="submission" date="2024-07" db="EMBL/GenBank/DDBJ databases">
        <title>Description of Labrys sedimenti sp. nov., isolated from a diclofenac-degrading enrichment culture.</title>
        <authorList>
            <person name="Tancsics A."/>
            <person name="Csepanyi A."/>
        </authorList>
    </citation>
    <scope>NUCLEOTIDE SEQUENCE [LARGE SCALE GENOMIC DNA]</scope>
    <source>
        <strain evidence="3 4">LMG 23578</strain>
    </source>
</reference>
<proteinExistence type="inferred from homology"/>